<feature type="region of interest" description="Disordered" evidence="1">
    <location>
        <begin position="1"/>
        <end position="73"/>
    </location>
</feature>
<feature type="compositionally biased region" description="Polar residues" evidence="1">
    <location>
        <begin position="8"/>
        <end position="17"/>
    </location>
</feature>
<proteinExistence type="predicted"/>
<evidence type="ECO:0000256" key="1">
    <source>
        <dbReference type="SAM" id="MobiDB-lite"/>
    </source>
</evidence>
<gene>
    <name evidence="2" type="ORF">IEQ34_005946</name>
</gene>
<name>A0AAV7HEF4_DENCH</name>
<comment type="caution">
    <text evidence="2">The sequence shown here is derived from an EMBL/GenBank/DDBJ whole genome shotgun (WGS) entry which is preliminary data.</text>
</comment>
<organism evidence="2 3">
    <name type="scientific">Dendrobium chrysotoxum</name>
    <name type="common">Orchid</name>
    <dbReference type="NCBI Taxonomy" id="161865"/>
    <lineage>
        <taxon>Eukaryota</taxon>
        <taxon>Viridiplantae</taxon>
        <taxon>Streptophyta</taxon>
        <taxon>Embryophyta</taxon>
        <taxon>Tracheophyta</taxon>
        <taxon>Spermatophyta</taxon>
        <taxon>Magnoliopsida</taxon>
        <taxon>Liliopsida</taxon>
        <taxon>Asparagales</taxon>
        <taxon>Orchidaceae</taxon>
        <taxon>Epidendroideae</taxon>
        <taxon>Malaxideae</taxon>
        <taxon>Dendrobiinae</taxon>
        <taxon>Dendrobium</taxon>
    </lineage>
</organism>
<reference evidence="2 3" key="1">
    <citation type="journal article" date="2021" name="Hortic Res">
        <title>Chromosome-scale assembly of the Dendrobium chrysotoxum genome enhances the understanding of orchid evolution.</title>
        <authorList>
            <person name="Zhang Y."/>
            <person name="Zhang G.Q."/>
            <person name="Zhang D."/>
            <person name="Liu X.D."/>
            <person name="Xu X.Y."/>
            <person name="Sun W.H."/>
            <person name="Yu X."/>
            <person name="Zhu X."/>
            <person name="Wang Z.W."/>
            <person name="Zhao X."/>
            <person name="Zhong W.Y."/>
            <person name="Chen H."/>
            <person name="Yin W.L."/>
            <person name="Huang T."/>
            <person name="Niu S.C."/>
            <person name="Liu Z.J."/>
        </authorList>
    </citation>
    <scope>NUCLEOTIDE SEQUENCE [LARGE SCALE GENOMIC DNA]</scope>
    <source>
        <strain evidence="2">Lindl</strain>
    </source>
</reference>
<sequence>MSRHRRQPSQALPTSLDLSEDEPAKGATFAAIDGGGGADSRGQRQKTEGAVAPEAALPPPSTNGSKKKQPAGS</sequence>
<protein>
    <submittedName>
        <fullName evidence="2">Uncharacterized protein</fullName>
    </submittedName>
</protein>
<dbReference type="EMBL" id="JAGFBR010000006">
    <property type="protein sequence ID" value="KAH0465843.1"/>
    <property type="molecule type" value="Genomic_DNA"/>
</dbReference>
<keyword evidence="3" id="KW-1185">Reference proteome</keyword>
<accession>A0AAV7HEF4</accession>
<dbReference type="Proteomes" id="UP000775213">
    <property type="component" value="Unassembled WGS sequence"/>
</dbReference>
<dbReference type="AlphaFoldDB" id="A0AAV7HEF4"/>
<evidence type="ECO:0000313" key="2">
    <source>
        <dbReference type="EMBL" id="KAH0465843.1"/>
    </source>
</evidence>
<evidence type="ECO:0000313" key="3">
    <source>
        <dbReference type="Proteomes" id="UP000775213"/>
    </source>
</evidence>